<name>A0A8K0T526_9HYPO</name>
<evidence type="ECO:0000313" key="2">
    <source>
        <dbReference type="Proteomes" id="UP000813444"/>
    </source>
</evidence>
<gene>
    <name evidence="1" type="ORF">B0I35DRAFT_11565</name>
</gene>
<dbReference type="EMBL" id="JAGPNK010000001">
    <property type="protein sequence ID" value="KAH7328202.1"/>
    <property type="molecule type" value="Genomic_DNA"/>
</dbReference>
<organism evidence="1 2">
    <name type="scientific">Stachybotrys elegans</name>
    <dbReference type="NCBI Taxonomy" id="80388"/>
    <lineage>
        <taxon>Eukaryota</taxon>
        <taxon>Fungi</taxon>
        <taxon>Dikarya</taxon>
        <taxon>Ascomycota</taxon>
        <taxon>Pezizomycotina</taxon>
        <taxon>Sordariomycetes</taxon>
        <taxon>Hypocreomycetidae</taxon>
        <taxon>Hypocreales</taxon>
        <taxon>Stachybotryaceae</taxon>
        <taxon>Stachybotrys</taxon>
    </lineage>
</organism>
<dbReference type="AlphaFoldDB" id="A0A8K0T526"/>
<accession>A0A8K0T526</accession>
<evidence type="ECO:0000313" key="1">
    <source>
        <dbReference type="EMBL" id="KAH7328202.1"/>
    </source>
</evidence>
<sequence length="104" mass="11540">MGLCPVRPVAGLVLLSLGSTEEAIVDKTLTTDLPYRIAWIAQHSRDIMFDSFRNGKSSTAGSAFVAVREGMFQTTVCETARKRTCLCPLLAVFPTWQRQATRLY</sequence>
<protein>
    <submittedName>
        <fullName evidence="1">Uncharacterized protein</fullName>
    </submittedName>
</protein>
<keyword evidence="2" id="KW-1185">Reference proteome</keyword>
<reference evidence="1" key="1">
    <citation type="journal article" date="2021" name="Nat. Commun.">
        <title>Genetic determinants of endophytism in the Arabidopsis root mycobiome.</title>
        <authorList>
            <person name="Mesny F."/>
            <person name="Miyauchi S."/>
            <person name="Thiergart T."/>
            <person name="Pickel B."/>
            <person name="Atanasova L."/>
            <person name="Karlsson M."/>
            <person name="Huettel B."/>
            <person name="Barry K.W."/>
            <person name="Haridas S."/>
            <person name="Chen C."/>
            <person name="Bauer D."/>
            <person name="Andreopoulos W."/>
            <person name="Pangilinan J."/>
            <person name="LaButti K."/>
            <person name="Riley R."/>
            <person name="Lipzen A."/>
            <person name="Clum A."/>
            <person name="Drula E."/>
            <person name="Henrissat B."/>
            <person name="Kohler A."/>
            <person name="Grigoriev I.V."/>
            <person name="Martin F.M."/>
            <person name="Hacquard S."/>
        </authorList>
    </citation>
    <scope>NUCLEOTIDE SEQUENCE</scope>
    <source>
        <strain evidence="1">MPI-CAGE-CH-0235</strain>
    </source>
</reference>
<comment type="caution">
    <text evidence="1">The sequence shown here is derived from an EMBL/GenBank/DDBJ whole genome shotgun (WGS) entry which is preliminary data.</text>
</comment>
<dbReference type="Proteomes" id="UP000813444">
    <property type="component" value="Unassembled WGS sequence"/>
</dbReference>
<proteinExistence type="predicted"/>